<dbReference type="SUPFAM" id="SSF57701">
    <property type="entry name" value="Zn2/Cys6 DNA-binding domain"/>
    <property type="match status" value="1"/>
</dbReference>
<dbReference type="EMBL" id="KV750981">
    <property type="protein sequence ID" value="OCL02245.1"/>
    <property type="molecule type" value="Genomic_DNA"/>
</dbReference>
<evidence type="ECO:0000256" key="2">
    <source>
        <dbReference type="ARBA" id="ARBA00023015"/>
    </source>
</evidence>
<protein>
    <recommendedName>
        <fullName evidence="7">Zn(2)-C6 fungal-type domain-containing protein</fullName>
    </recommendedName>
</protein>
<dbReference type="GO" id="GO:0008270">
    <property type="term" value="F:zinc ion binding"/>
    <property type="evidence" value="ECO:0007669"/>
    <property type="project" value="InterPro"/>
</dbReference>
<sequence length="199" mass="22335">MPHVIKIDDKPRPSFPRFFNFLSTKRHISVTYMTSTGYTSGCEHNNTTPSDEPPPNPRKSRRISRACDFCNRRSIRCRASAEDTTKCQNCVDYGQNCTYDRPAKRRGAKPTAQYSRINLNQAERSATRSPPSIPDNLNPAIQGSLPQRVQSHNPSNAVTGSSSHIYRPISGSSWKAPVVGTQALIMDLVEIYFEVVYPM</sequence>
<dbReference type="InterPro" id="IPR001138">
    <property type="entry name" value="Zn2Cys6_DnaBD"/>
</dbReference>
<gene>
    <name evidence="8" type="ORF">AOQ84DRAFT_190536</name>
</gene>
<evidence type="ECO:0000256" key="6">
    <source>
        <dbReference type="SAM" id="MobiDB-lite"/>
    </source>
</evidence>
<proteinExistence type="predicted"/>
<organism evidence="8 9">
    <name type="scientific">Glonium stellatum</name>
    <dbReference type="NCBI Taxonomy" id="574774"/>
    <lineage>
        <taxon>Eukaryota</taxon>
        <taxon>Fungi</taxon>
        <taxon>Dikarya</taxon>
        <taxon>Ascomycota</taxon>
        <taxon>Pezizomycotina</taxon>
        <taxon>Dothideomycetes</taxon>
        <taxon>Pleosporomycetidae</taxon>
        <taxon>Gloniales</taxon>
        <taxon>Gloniaceae</taxon>
        <taxon>Glonium</taxon>
    </lineage>
</organism>
<dbReference type="AlphaFoldDB" id="A0A8E2EP42"/>
<evidence type="ECO:0000256" key="5">
    <source>
        <dbReference type="ARBA" id="ARBA00023242"/>
    </source>
</evidence>
<feature type="region of interest" description="Disordered" evidence="6">
    <location>
        <begin position="39"/>
        <end position="61"/>
    </location>
</feature>
<name>A0A8E2EP42_9PEZI</name>
<evidence type="ECO:0000256" key="3">
    <source>
        <dbReference type="ARBA" id="ARBA00023125"/>
    </source>
</evidence>
<evidence type="ECO:0000313" key="9">
    <source>
        <dbReference type="Proteomes" id="UP000250140"/>
    </source>
</evidence>
<dbReference type="Gene3D" id="4.10.240.10">
    <property type="entry name" value="Zn(2)-C6 fungal-type DNA-binding domain"/>
    <property type="match status" value="1"/>
</dbReference>
<keyword evidence="5" id="KW-0539">Nucleus</keyword>
<dbReference type="PANTHER" id="PTHR31668">
    <property type="entry name" value="GLUCOSE TRANSPORT TRANSCRIPTION REGULATOR RGT1-RELATED-RELATED"/>
    <property type="match status" value="1"/>
</dbReference>
<keyword evidence="3" id="KW-0238">DNA-binding</keyword>
<dbReference type="SMART" id="SM00066">
    <property type="entry name" value="GAL4"/>
    <property type="match status" value="1"/>
</dbReference>
<evidence type="ECO:0000259" key="7">
    <source>
        <dbReference type="PROSITE" id="PS50048"/>
    </source>
</evidence>
<keyword evidence="4" id="KW-0804">Transcription</keyword>
<dbReference type="OrthoDB" id="47007at2759"/>
<evidence type="ECO:0000313" key="8">
    <source>
        <dbReference type="EMBL" id="OCL02245.1"/>
    </source>
</evidence>
<dbReference type="CDD" id="cd00067">
    <property type="entry name" value="GAL4"/>
    <property type="match status" value="1"/>
</dbReference>
<evidence type="ECO:0000256" key="4">
    <source>
        <dbReference type="ARBA" id="ARBA00023163"/>
    </source>
</evidence>
<evidence type="ECO:0000256" key="1">
    <source>
        <dbReference type="ARBA" id="ARBA00022723"/>
    </source>
</evidence>
<keyword evidence="2" id="KW-0805">Transcription regulation</keyword>
<dbReference type="InterPro" id="IPR050797">
    <property type="entry name" value="Carb_Metab_Trans_Reg"/>
</dbReference>
<feature type="domain" description="Zn(2)-C6 fungal-type" evidence="7">
    <location>
        <begin position="66"/>
        <end position="99"/>
    </location>
</feature>
<feature type="compositionally biased region" description="Polar residues" evidence="6">
    <location>
        <begin position="39"/>
        <end position="50"/>
    </location>
</feature>
<reference evidence="8 9" key="1">
    <citation type="journal article" date="2016" name="Nat. Commun.">
        <title>Ectomycorrhizal ecology is imprinted in the genome of the dominant symbiotic fungus Cenococcum geophilum.</title>
        <authorList>
            <consortium name="DOE Joint Genome Institute"/>
            <person name="Peter M."/>
            <person name="Kohler A."/>
            <person name="Ohm R.A."/>
            <person name="Kuo A."/>
            <person name="Krutzmann J."/>
            <person name="Morin E."/>
            <person name="Arend M."/>
            <person name="Barry K.W."/>
            <person name="Binder M."/>
            <person name="Choi C."/>
            <person name="Clum A."/>
            <person name="Copeland A."/>
            <person name="Grisel N."/>
            <person name="Haridas S."/>
            <person name="Kipfer T."/>
            <person name="LaButti K."/>
            <person name="Lindquist E."/>
            <person name="Lipzen A."/>
            <person name="Maire R."/>
            <person name="Meier B."/>
            <person name="Mihaltcheva S."/>
            <person name="Molinier V."/>
            <person name="Murat C."/>
            <person name="Poggeler S."/>
            <person name="Quandt C.A."/>
            <person name="Sperisen C."/>
            <person name="Tritt A."/>
            <person name="Tisserant E."/>
            <person name="Crous P.W."/>
            <person name="Henrissat B."/>
            <person name="Nehls U."/>
            <person name="Egli S."/>
            <person name="Spatafora J.W."/>
            <person name="Grigoriev I.V."/>
            <person name="Martin F.M."/>
        </authorList>
    </citation>
    <scope>NUCLEOTIDE SEQUENCE [LARGE SCALE GENOMIC DNA]</scope>
    <source>
        <strain evidence="8 9">CBS 207.34</strain>
    </source>
</reference>
<dbReference type="Proteomes" id="UP000250140">
    <property type="component" value="Unassembled WGS sequence"/>
</dbReference>
<dbReference type="PANTHER" id="PTHR31668:SF26">
    <property type="entry name" value="GLUCOSE TRANSPORT TRANSCRIPTION REGULATOR RGT1-RELATED"/>
    <property type="match status" value="1"/>
</dbReference>
<keyword evidence="1" id="KW-0479">Metal-binding</keyword>
<dbReference type="InterPro" id="IPR036864">
    <property type="entry name" value="Zn2-C6_fun-type_DNA-bd_sf"/>
</dbReference>
<accession>A0A8E2EP42</accession>
<keyword evidence="9" id="KW-1185">Reference proteome</keyword>
<dbReference type="Pfam" id="PF00172">
    <property type="entry name" value="Zn_clus"/>
    <property type="match status" value="1"/>
</dbReference>
<dbReference type="GO" id="GO:0003677">
    <property type="term" value="F:DNA binding"/>
    <property type="evidence" value="ECO:0007669"/>
    <property type="project" value="UniProtKB-KW"/>
</dbReference>
<dbReference type="PROSITE" id="PS50048">
    <property type="entry name" value="ZN2_CY6_FUNGAL_2"/>
    <property type="match status" value="1"/>
</dbReference>
<dbReference type="GO" id="GO:0000981">
    <property type="term" value="F:DNA-binding transcription factor activity, RNA polymerase II-specific"/>
    <property type="evidence" value="ECO:0007669"/>
    <property type="project" value="InterPro"/>
</dbReference>